<evidence type="ECO:0000256" key="1">
    <source>
        <dbReference type="SAM" id="MobiDB-lite"/>
    </source>
</evidence>
<organism evidence="2 3">
    <name type="scientific">Nonomuraea solani</name>
    <dbReference type="NCBI Taxonomy" id="1144553"/>
    <lineage>
        <taxon>Bacteria</taxon>
        <taxon>Bacillati</taxon>
        <taxon>Actinomycetota</taxon>
        <taxon>Actinomycetes</taxon>
        <taxon>Streptosporangiales</taxon>
        <taxon>Streptosporangiaceae</taxon>
        <taxon>Nonomuraea</taxon>
    </lineage>
</organism>
<feature type="compositionally biased region" description="Basic and acidic residues" evidence="1">
    <location>
        <begin position="20"/>
        <end position="29"/>
    </location>
</feature>
<accession>A0A1H6F0X1</accession>
<dbReference type="RefSeq" id="WP_103964731.1">
    <property type="nucleotide sequence ID" value="NZ_FNVT01000044.1"/>
</dbReference>
<name>A0A1H6F0X1_9ACTN</name>
<feature type="region of interest" description="Disordered" evidence="1">
    <location>
        <begin position="19"/>
        <end position="42"/>
    </location>
</feature>
<dbReference type="EMBL" id="FNVT01000044">
    <property type="protein sequence ID" value="SEH03790.1"/>
    <property type="molecule type" value="Genomic_DNA"/>
</dbReference>
<dbReference type="AlphaFoldDB" id="A0A1H6F0X1"/>
<keyword evidence="3" id="KW-1185">Reference proteome</keyword>
<protein>
    <submittedName>
        <fullName evidence="2">Uncharacterized protein</fullName>
    </submittedName>
</protein>
<gene>
    <name evidence="2" type="ORF">SAMN05444920_1449</name>
</gene>
<proteinExistence type="predicted"/>
<sequence length="95" mass="11021">MWRKLTNLASVRDMLGFHQKKNDQKKNDTTEDSVDTDELRLSKLQEDEQKRLADLRERMKEGTLAELPKDDTRWAAYKAAEALALESISTANLER</sequence>
<evidence type="ECO:0000313" key="2">
    <source>
        <dbReference type="EMBL" id="SEH03790.1"/>
    </source>
</evidence>
<evidence type="ECO:0000313" key="3">
    <source>
        <dbReference type="Proteomes" id="UP000236732"/>
    </source>
</evidence>
<reference evidence="2 3" key="1">
    <citation type="submission" date="2016-10" db="EMBL/GenBank/DDBJ databases">
        <authorList>
            <person name="de Groot N.N."/>
        </authorList>
    </citation>
    <scope>NUCLEOTIDE SEQUENCE [LARGE SCALE GENOMIC DNA]</scope>
    <source>
        <strain evidence="2 3">CGMCC 4.7037</strain>
    </source>
</reference>
<dbReference type="Proteomes" id="UP000236732">
    <property type="component" value="Unassembled WGS sequence"/>
</dbReference>